<dbReference type="PANTHER" id="PTHR45786">
    <property type="entry name" value="DNA BINDING PROTEIN-LIKE"/>
    <property type="match status" value="1"/>
</dbReference>
<dbReference type="PANTHER" id="PTHR45786:SF74">
    <property type="entry name" value="ATP-DEPENDENT DNA HELICASE"/>
    <property type="match status" value="1"/>
</dbReference>
<dbReference type="EMBL" id="LR862136">
    <property type="protein sequence ID" value="CAD1842606.1"/>
    <property type="molecule type" value="Genomic_DNA"/>
</dbReference>
<organism evidence="2">
    <name type="scientific">Ananas comosus var. bracteatus</name>
    <name type="common">red pineapple</name>
    <dbReference type="NCBI Taxonomy" id="296719"/>
    <lineage>
        <taxon>Eukaryota</taxon>
        <taxon>Viridiplantae</taxon>
        <taxon>Streptophyta</taxon>
        <taxon>Embryophyta</taxon>
        <taxon>Tracheophyta</taxon>
        <taxon>Spermatophyta</taxon>
        <taxon>Magnoliopsida</taxon>
        <taxon>Liliopsida</taxon>
        <taxon>Poales</taxon>
        <taxon>Bromeliaceae</taxon>
        <taxon>Bromelioideae</taxon>
        <taxon>Ananas</taxon>
    </lineage>
</organism>
<proteinExistence type="predicted"/>
<sequence>MCKERRKLRKCILDRRRNNMGFSATTTLPGNDEYLSLHCQSTDISRRKRKRNSIDDKLPVAATYKGQDIEQLNLGLQEYECQSCGALFWYDERIKSGNENIPRFSLCCGDGKISLPLLQETPDLLDHLLNYNRSADSVNFRENIRVYNSMFAFTSIGAKIDNEINRKPGPYIFRITGQNHHRMGSLLPVDGERPKFAQLYIYDTENEIENRMKSFNASDELQKIDRNIVGRLLEMFDIKNVIVKSFRMARDRFRENDYLPIRLRLIGNRVDGSQYNPPSCSEIAGLIIGDFGSADRQRDIVVEHKMEGLKRISDLHPSFMAMQYPVLFPYGDDGFRIGIKYNNDSRRNVGSRKCVTMREFYAYRIQNRINEGKTLIRGGRLFQQYLVDAFSCIEEDRLDYIRRNQADLRSEIYKGIKDDVIAGDVDSNAIGKKIILPASFTAGPVI</sequence>
<name>A0A6V7QIF1_ANACO</name>
<gene>
    <name evidence="2" type="ORF">CB5_LOCUS25817</name>
</gene>
<evidence type="ECO:0000313" key="2">
    <source>
        <dbReference type="EMBL" id="CAD1842606.1"/>
    </source>
</evidence>
<dbReference type="Pfam" id="PF14214">
    <property type="entry name" value="Helitron_like_N"/>
    <property type="match status" value="1"/>
</dbReference>
<dbReference type="AlphaFoldDB" id="A0A6V7QIF1"/>
<dbReference type="InterPro" id="IPR025476">
    <property type="entry name" value="Helitron_helicase-like"/>
</dbReference>
<feature type="domain" description="Helitron helicase-like" evidence="1">
    <location>
        <begin position="360"/>
        <end position="444"/>
    </location>
</feature>
<evidence type="ECO:0000259" key="1">
    <source>
        <dbReference type="Pfam" id="PF14214"/>
    </source>
</evidence>
<reference evidence="2" key="1">
    <citation type="submission" date="2020-07" db="EMBL/GenBank/DDBJ databases">
        <authorList>
            <person name="Lin J."/>
        </authorList>
    </citation>
    <scope>NUCLEOTIDE SEQUENCE</scope>
</reference>
<accession>A0A6V7QIF1</accession>
<protein>
    <recommendedName>
        <fullName evidence="1">Helitron helicase-like domain-containing protein</fullName>
    </recommendedName>
</protein>